<feature type="domain" description="NAD-dependent epimerase/dehydratase" evidence="3">
    <location>
        <begin position="11"/>
        <end position="271"/>
    </location>
</feature>
<reference evidence="4 5" key="1">
    <citation type="submission" date="2016-05" db="EMBL/GenBank/DDBJ databases">
        <title>A degradative enzymes factory behind the ericoid mycorrhizal symbiosis.</title>
        <authorList>
            <consortium name="DOE Joint Genome Institute"/>
            <person name="Martino E."/>
            <person name="Morin E."/>
            <person name="Grelet G."/>
            <person name="Kuo A."/>
            <person name="Kohler A."/>
            <person name="Daghino S."/>
            <person name="Barry K."/>
            <person name="Choi C."/>
            <person name="Cichocki N."/>
            <person name="Clum A."/>
            <person name="Copeland A."/>
            <person name="Hainaut M."/>
            <person name="Haridas S."/>
            <person name="Labutti K."/>
            <person name="Lindquist E."/>
            <person name="Lipzen A."/>
            <person name="Khouja H.-R."/>
            <person name="Murat C."/>
            <person name="Ohm R."/>
            <person name="Olson A."/>
            <person name="Spatafora J."/>
            <person name="Veneault-Fourrey C."/>
            <person name="Henrissat B."/>
            <person name="Grigoriev I."/>
            <person name="Martin F."/>
            <person name="Perotto S."/>
        </authorList>
    </citation>
    <scope>NUCLEOTIDE SEQUENCE [LARGE SCALE GENOMIC DNA]</scope>
    <source>
        <strain evidence="4 5">UAMH 7357</strain>
    </source>
</reference>
<dbReference type="InterPro" id="IPR036291">
    <property type="entry name" value="NAD(P)-bd_dom_sf"/>
</dbReference>
<gene>
    <name evidence="4" type="ORF">NA56DRAFT_679316</name>
</gene>
<dbReference type="PANTHER" id="PTHR10366:SF564">
    <property type="entry name" value="STEROL-4-ALPHA-CARBOXYLATE 3-DEHYDROGENASE, DECARBOXYLATING"/>
    <property type="match status" value="1"/>
</dbReference>
<dbReference type="PANTHER" id="PTHR10366">
    <property type="entry name" value="NAD DEPENDENT EPIMERASE/DEHYDRATASE"/>
    <property type="match status" value="1"/>
</dbReference>
<dbReference type="AlphaFoldDB" id="A0A2J6Q579"/>
<keyword evidence="1" id="KW-0560">Oxidoreductase</keyword>
<dbReference type="EMBL" id="KZ613481">
    <property type="protein sequence ID" value="PMD21419.1"/>
    <property type="molecule type" value="Genomic_DNA"/>
</dbReference>
<dbReference type="Proteomes" id="UP000235672">
    <property type="component" value="Unassembled WGS sequence"/>
</dbReference>
<dbReference type="GO" id="GO:0016616">
    <property type="term" value="F:oxidoreductase activity, acting on the CH-OH group of donors, NAD or NADP as acceptor"/>
    <property type="evidence" value="ECO:0007669"/>
    <property type="project" value="TreeGrafter"/>
</dbReference>
<proteinExistence type="inferred from homology"/>
<comment type="similarity">
    <text evidence="2">Belongs to the NAD(P)-dependent epimerase/dehydratase family. Dihydroflavonol-4-reductase subfamily.</text>
</comment>
<accession>A0A2J6Q579</accession>
<evidence type="ECO:0000256" key="2">
    <source>
        <dbReference type="ARBA" id="ARBA00023445"/>
    </source>
</evidence>
<protein>
    <submittedName>
        <fullName evidence="4">NAD(P)-binding protein</fullName>
    </submittedName>
</protein>
<dbReference type="STRING" id="1745343.A0A2J6Q579"/>
<evidence type="ECO:0000256" key="1">
    <source>
        <dbReference type="ARBA" id="ARBA00023002"/>
    </source>
</evidence>
<name>A0A2J6Q579_9HELO</name>
<keyword evidence="5" id="KW-1185">Reference proteome</keyword>
<dbReference type="Gene3D" id="3.40.50.720">
    <property type="entry name" value="NAD(P)-binding Rossmann-like Domain"/>
    <property type="match status" value="1"/>
</dbReference>
<dbReference type="OrthoDB" id="2735536at2759"/>
<evidence type="ECO:0000313" key="4">
    <source>
        <dbReference type="EMBL" id="PMD21419.1"/>
    </source>
</evidence>
<dbReference type="InterPro" id="IPR001509">
    <property type="entry name" value="Epimerase_deHydtase"/>
</dbReference>
<dbReference type="SUPFAM" id="SSF51735">
    <property type="entry name" value="NAD(P)-binding Rossmann-fold domains"/>
    <property type="match status" value="1"/>
</dbReference>
<evidence type="ECO:0000259" key="3">
    <source>
        <dbReference type="Pfam" id="PF01370"/>
    </source>
</evidence>
<sequence length="363" mass="38840">MAIPPRNGKTVLITGINGYIASVLGLALLEKGYSLRGTSRRIASTEPLLKGPYAPYADRIKIYEVPDMTVDGAFDEVVKGVDGIFHTASPIDFSITTFEEMVTPAVRGAETILASALKAGPQLTSVVVTSSTIAVVNPVEGEYVFTEKDFATFALEKALKDKEAGEKTPGGILYGASKTASDRAVWKFRDEHKPKFSLSTVNPSVVMGPPIVLPSSGSKLNETLRPIWDIFSGVATEVPPYIGTGSFVDVRNVATMHIWAFENASKSDGERYLGVQGFGPMQAAADILNDAYRGTKIGEKITTGTPGEGYVGYNKETGKVENIGKLPGASRISGAKAEREMGLKYITFQQSIVDTAKAFEALL</sequence>
<evidence type="ECO:0000313" key="5">
    <source>
        <dbReference type="Proteomes" id="UP000235672"/>
    </source>
</evidence>
<dbReference type="Pfam" id="PF01370">
    <property type="entry name" value="Epimerase"/>
    <property type="match status" value="1"/>
</dbReference>
<organism evidence="4 5">
    <name type="scientific">Hyaloscypha hepaticicola</name>
    <dbReference type="NCBI Taxonomy" id="2082293"/>
    <lineage>
        <taxon>Eukaryota</taxon>
        <taxon>Fungi</taxon>
        <taxon>Dikarya</taxon>
        <taxon>Ascomycota</taxon>
        <taxon>Pezizomycotina</taxon>
        <taxon>Leotiomycetes</taxon>
        <taxon>Helotiales</taxon>
        <taxon>Hyaloscyphaceae</taxon>
        <taxon>Hyaloscypha</taxon>
    </lineage>
</organism>
<dbReference type="InterPro" id="IPR050425">
    <property type="entry name" value="NAD(P)_dehydrat-like"/>
</dbReference>